<dbReference type="RefSeq" id="WP_264070906.1">
    <property type="nucleotide sequence ID" value="NZ_JACKTY010000046.1"/>
</dbReference>
<dbReference type="EMBL" id="JACKTY010000046">
    <property type="protein sequence ID" value="MCV7229646.1"/>
    <property type="molecule type" value="Genomic_DNA"/>
</dbReference>
<keyword evidence="1" id="KW-0238">DNA-binding</keyword>
<comment type="caution">
    <text evidence="5">The sequence shown here is derived from an EMBL/GenBank/DDBJ whole genome shotgun (WGS) entry which is preliminary data.</text>
</comment>
<protein>
    <submittedName>
        <fullName evidence="5">Response regulator transcription factor</fullName>
    </submittedName>
</protein>
<organism evidence="5 6">
    <name type="scientific">Mycolicibacterium komossense</name>
    <dbReference type="NCBI Taxonomy" id="1779"/>
    <lineage>
        <taxon>Bacteria</taxon>
        <taxon>Bacillati</taxon>
        <taxon>Actinomycetota</taxon>
        <taxon>Actinomycetes</taxon>
        <taxon>Mycobacteriales</taxon>
        <taxon>Mycobacteriaceae</taxon>
        <taxon>Mycolicibacterium</taxon>
    </lineage>
</organism>
<dbReference type="InterPro" id="IPR011006">
    <property type="entry name" value="CheY-like_superfamily"/>
</dbReference>
<proteinExistence type="predicted"/>
<dbReference type="PRINTS" id="PR00038">
    <property type="entry name" value="HTHLUXR"/>
</dbReference>
<dbReference type="PROSITE" id="PS50043">
    <property type="entry name" value="HTH_LUXR_2"/>
    <property type="match status" value="1"/>
</dbReference>
<dbReference type="Gene3D" id="3.40.50.2300">
    <property type="match status" value="1"/>
</dbReference>
<accession>A0ABT3CJL5</accession>
<evidence type="ECO:0000259" key="4">
    <source>
        <dbReference type="PROSITE" id="PS50110"/>
    </source>
</evidence>
<evidence type="ECO:0000256" key="2">
    <source>
        <dbReference type="PROSITE-ProRule" id="PRU00169"/>
    </source>
</evidence>
<sequence>MIADDSTLHREGLVAMFTARGASMLSAVWDLRSLRASLSELTPDIVLVSLTARDAEALVTVARQGWPRAKVIVIDVSEDDEAGIVGCAEAGVAGYHLRSESVDDLLDLMARILNDESYCSPGVSAVLIKRLSTLAAHRKPEPKELVLTAREVQVLQMLEIGFSNRDIADRLCIALHTVKNHVHSVLNKLGVSTRAQAAAYSRSLRLDVGGLGTLSP</sequence>
<dbReference type="PANTHER" id="PTHR43214">
    <property type="entry name" value="TWO-COMPONENT RESPONSE REGULATOR"/>
    <property type="match status" value="1"/>
</dbReference>
<evidence type="ECO:0000256" key="1">
    <source>
        <dbReference type="ARBA" id="ARBA00023125"/>
    </source>
</evidence>
<dbReference type="InterPro" id="IPR016032">
    <property type="entry name" value="Sig_transdc_resp-reg_C-effctor"/>
</dbReference>
<dbReference type="PANTHER" id="PTHR43214:SF37">
    <property type="entry name" value="TRANSCRIPTIONAL REGULATORY PROTEIN YDFI"/>
    <property type="match status" value="1"/>
</dbReference>
<evidence type="ECO:0000259" key="3">
    <source>
        <dbReference type="PROSITE" id="PS50043"/>
    </source>
</evidence>
<name>A0ABT3CJL5_9MYCO</name>
<reference evidence="5 6" key="1">
    <citation type="journal article" date="2022" name="BMC Genomics">
        <title>Comparative genome analysis of mycobacteria focusing on tRNA and non-coding RNA.</title>
        <authorList>
            <person name="Behra P.R.K."/>
            <person name="Pettersson B.M.F."/>
            <person name="Ramesh M."/>
            <person name="Das S."/>
            <person name="Dasgupta S."/>
            <person name="Kirsebom L.A."/>
        </authorList>
    </citation>
    <scope>NUCLEOTIDE SEQUENCE [LARGE SCALE GENOMIC DNA]</scope>
    <source>
        <strain evidence="5 6">DSM 44078</strain>
    </source>
</reference>
<dbReference type="SUPFAM" id="SSF52172">
    <property type="entry name" value="CheY-like"/>
    <property type="match status" value="1"/>
</dbReference>
<feature type="domain" description="HTH luxR-type" evidence="3">
    <location>
        <begin position="140"/>
        <end position="205"/>
    </location>
</feature>
<dbReference type="SMART" id="SM00421">
    <property type="entry name" value="HTH_LUXR"/>
    <property type="match status" value="1"/>
</dbReference>
<dbReference type="CDD" id="cd06170">
    <property type="entry name" value="LuxR_C_like"/>
    <property type="match status" value="1"/>
</dbReference>
<evidence type="ECO:0000313" key="5">
    <source>
        <dbReference type="EMBL" id="MCV7229646.1"/>
    </source>
</evidence>
<dbReference type="PROSITE" id="PS50110">
    <property type="entry name" value="RESPONSE_REGULATORY"/>
    <property type="match status" value="1"/>
</dbReference>
<dbReference type="InterPro" id="IPR039420">
    <property type="entry name" value="WalR-like"/>
</dbReference>
<dbReference type="PROSITE" id="PS00622">
    <property type="entry name" value="HTH_LUXR_1"/>
    <property type="match status" value="1"/>
</dbReference>
<gene>
    <name evidence="5" type="ORF">H7J73_26915</name>
</gene>
<feature type="domain" description="Response regulatory" evidence="4">
    <location>
        <begin position="1"/>
        <end position="113"/>
    </location>
</feature>
<comment type="caution">
    <text evidence="2">Lacks conserved residue(s) required for the propagation of feature annotation.</text>
</comment>
<evidence type="ECO:0000313" key="6">
    <source>
        <dbReference type="Proteomes" id="UP001526201"/>
    </source>
</evidence>
<dbReference type="SUPFAM" id="SSF46894">
    <property type="entry name" value="C-terminal effector domain of the bipartite response regulators"/>
    <property type="match status" value="1"/>
</dbReference>
<dbReference type="Proteomes" id="UP001526201">
    <property type="component" value="Unassembled WGS sequence"/>
</dbReference>
<dbReference type="InterPro" id="IPR001789">
    <property type="entry name" value="Sig_transdc_resp-reg_receiver"/>
</dbReference>
<keyword evidence="6" id="KW-1185">Reference proteome</keyword>
<dbReference type="InterPro" id="IPR000792">
    <property type="entry name" value="Tscrpt_reg_LuxR_C"/>
</dbReference>
<dbReference type="Pfam" id="PF00196">
    <property type="entry name" value="GerE"/>
    <property type="match status" value="1"/>
</dbReference>